<dbReference type="NCBIfam" id="TIGR01484">
    <property type="entry name" value="HAD-SF-IIB"/>
    <property type="match status" value="1"/>
</dbReference>
<dbReference type="PANTHER" id="PTHR46039">
    <property type="entry name" value="SUCROSE-PHOSPHATE SYNTHASE 3-RELATED"/>
    <property type="match status" value="1"/>
</dbReference>
<dbReference type="InterPro" id="IPR044161">
    <property type="entry name" value="SPS"/>
</dbReference>
<dbReference type="Gene3D" id="3.40.50.1000">
    <property type="entry name" value="HAD superfamily/HAD-like"/>
    <property type="match status" value="1"/>
</dbReference>
<dbReference type="Pfam" id="PF00534">
    <property type="entry name" value="Glycos_transf_1"/>
    <property type="match status" value="1"/>
</dbReference>
<dbReference type="SUPFAM" id="SSF53756">
    <property type="entry name" value="UDP-Glycosyltransferase/glycogen phosphorylase"/>
    <property type="match status" value="1"/>
</dbReference>
<evidence type="ECO:0000256" key="3">
    <source>
        <dbReference type="ARBA" id="ARBA00022676"/>
    </source>
</evidence>
<proteinExistence type="inferred from homology"/>
<dbReference type="Proteomes" id="UP000008561">
    <property type="component" value="Chromosome"/>
</dbReference>
<dbReference type="InterPro" id="IPR000368">
    <property type="entry name" value="Sucrose_synth_GT-B1"/>
</dbReference>
<feature type="domain" description="Glycosyl transferase family 1" evidence="6">
    <location>
        <begin position="262"/>
        <end position="436"/>
    </location>
</feature>
<dbReference type="Gene3D" id="3.40.50.2000">
    <property type="entry name" value="Glycogen Phosphorylase B"/>
    <property type="match status" value="2"/>
</dbReference>
<protein>
    <recommendedName>
        <fullName evidence="2">sucrose-phosphate synthase</fullName>
        <ecNumber evidence="2">2.4.1.14</ecNumber>
    </recommendedName>
</protein>
<dbReference type="SFLD" id="SFLDG01140">
    <property type="entry name" value="C2.B:_Phosphomannomutase_and_P"/>
    <property type="match status" value="1"/>
</dbReference>
<dbReference type="EC" id="2.4.1.14" evidence="2"/>
<evidence type="ECO:0000256" key="4">
    <source>
        <dbReference type="ARBA" id="ARBA00022679"/>
    </source>
</evidence>
<evidence type="ECO:0000259" key="8">
    <source>
        <dbReference type="Pfam" id="PF05116"/>
    </source>
</evidence>
<feature type="domain" description="Sucrose synthase first GT-B" evidence="7">
    <location>
        <begin position="8"/>
        <end position="226"/>
    </location>
</feature>
<dbReference type="NCBIfam" id="TIGR02471">
    <property type="entry name" value="sucr_syn_bact_C"/>
    <property type="match status" value="1"/>
</dbReference>
<dbReference type="SUPFAM" id="SSF56784">
    <property type="entry name" value="HAD-like"/>
    <property type="match status" value="1"/>
</dbReference>
<dbReference type="Pfam" id="PF00862">
    <property type="entry name" value="GT-B_Sucrose_synth"/>
    <property type="match status" value="1"/>
</dbReference>
<feature type="domain" description="Sucrose phosphatase-like" evidence="8">
    <location>
        <begin position="487"/>
        <end position="722"/>
    </location>
</feature>
<dbReference type="NCBIfam" id="TIGR02472">
    <property type="entry name" value="sucr_P_syn_N"/>
    <property type="match status" value="1"/>
</dbReference>
<keyword evidence="3 9" id="KW-0328">Glycosyltransferase</keyword>
<dbReference type="eggNOG" id="COG0561">
    <property type="taxonomic scope" value="Bacteria"/>
</dbReference>
<dbReference type="SFLD" id="SFLDS00003">
    <property type="entry name" value="Haloacid_Dehalogenase"/>
    <property type="match status" value="1"/>
</dbReference>
<evidence type="ECO:0000259" key="7">
    <source>
        <dbReference type="Pfam" id="PF00862"/>
    </source>
</evidence>
<dbReference type="InterPro" id="IPR006380">
    <property type="entry name" value="SPP-like_dom"/>
</dbReference>
<dbReference type="Gene3D" id="3.90.1070.10">
    <property type="match status" value="1"/>
</dbReference>
<dbReference type="InterPro" id="IPR006379">
    <property type="entry name" value="HAD-SF_hydro_IIB"/>
</dbReference>
<dbReference type="STRING" id="96561.Dole_0650"/>
<evidence type="ECO:0000259" key="6">
    <source>
        <dbReference type="Pfam" id="PF00534"/>
    </source>
</evidence>
<dbReference type="SFLD" id="SFLDG01141">
    <property type="entry name" value="C2.B.1:_Sucrose_Phosphatase_Li"/>
    <property type="match status" value="1"/>
</dbReference>
<dbReference type="InterPro" id="IPR001296">
    <property type="entry name" value="Glyco_trans_1"/>
</dbReference>
<gene>
    <name evidence="9" type="ordered locus">Dole_0650</name>
</gene>
<comment type="similarity">
    <text evidence="1">Belongs to the glycosyltransferase 1 family.</text>
</comment>
<dbReference type="HOGENOM" id="CLU_009583_24_0_7"/>
<evidence type="ECO:0000256" key="1">
    <source>
        <dbReference type="ARBA" id="ARBA00006530"/>
    </source>
</evidence>
<dbReference type="KEGG" id="dol:Dole_0650"/>
<keyword evidence="10" id="KW-1185">Reference proteome</keyword>
<dbReference type="GO" id="GO:0046524">
    <property type="term" value="F:sucrose-phosphate synthase activity"/>
    <property type="evidence" value="ECO:0007669"/>
    <property type="project" value="UniProtKB-EC"/>
</dbReference>
<dbReference type="Pfam" id="PF05116">
    <property type="entry name" value="S6PP"/>
    <property type="match status" value="1"/>
</dbReference>
<keyword evidence="4 9" id="KW-0808">Transferase</keyword>
<organism evidence="9 10">
    <name type="scientific">Desulfosudis oleivorans (strain DSM 6200 / JCM 39069 / Hxd3)</name>
    <name type="common">Desulfococcus oleovorans</name>
    <dbReference type="NCBI Taxonomy" id="96561"/>
    <lineage>
        <taxon>Bacteria</taxon>
        <taxon>Pseudomonadati</taxon>
        <taxon>Thermodesulfobacteriota</taxon>
        <taxon>Desulfobacteria</taxon>
        <taxon>Desulfobacterales</taxon>
        <taxon>Desulfosudaceae</taxon>
        <taxon>Desulfosudis</taxon>
    </lineage>
</organism>
<name>A8ZUP7_DESOH</name>
<dbReference type="PANTHER" id="PTHR46039:SF5">
    <property type="entry name" value="SUCROSE-PHOSPHATE SYNTHASE 3-RELATED"/>
    <property type="match status" value="1"/>
</dbReference>
<evidence type="ECO:0000256" key="2">
    <source>
        <dbReference type="ARBA" id="ARBA00012536"/>
    </source>
</evidence>
<dbReference type="AlphaFoldDB" id="A8ZUP7"/>
<dbReference type="GO" id="GO:0016791">
    <property type="term" value="F:phosphatase activity"/>
    <property type="evidence" value="ECO:0007669"/>
    <property type="project" value="UniProtKB-ARBA"/>
</dbReference>
<dbReference type="EMBL" id="CP000859">
    <property type="protein sequence ID" value="ABW66460.1"/>
    <property type="molecule type" value="Genomic_DNA"/>
</dbReference>
<dbReference type="InterPro" id="IPR023214">
    <property type="entry name" value="HAD_sf"/>
</dbReference>
<dbReference type="eggNOG" id="COG0438">
    <property type="taxonomic scope" value="Bacteria"/>
</dbReference>
<dbReference type="InterPro" id="IPR012821">
    <property type="entry name" value="Sucrose_P_synth_Pase-like_dom"/>
</dbReference>
<dbReference type="RefSeq" id="WP_012174079.1">
    <property type="nucleotide sequence ID" value="NC_009943.1"/>
</dbReference>
<evidence type="ECO:0000256" key="5">
    <source>
        <dbReference type="ARBA" id="ARBA00047471"/>
    </source>
</evidence>
<evidence type="ECO:0000313" key="10">
    <source>
        <dbReference type="Proteomes" id="UP000008561"/>
    </source>
</evidence>
<comment type="catalytic activity">
    <reaction evidence="5">
        <text>beta-D-fructose 6-phosphate + UDP-alpha-D-glucose = sucrose 6(F)-phosphate + UDP + H(+)</text>
        <dbReference type="Rhea" id="RHEA:22172"/>
        <dbReference type="ChEBI" id="CHEBI:15378"/>
        <dbReference type="ChEBI" id="CHEBI:57634"/>
        <dbReference type="ChEBI" id="CHEBI:57723"/>
        <dbReference type="ChEBI" id="CHEBI:58223"/>
        <dbReference type="ChEBI" id="CHEBI:58885"/>
        <dbReference type="EC" id="2.4.1.14"/>
    </reaction>
</comment>
<dbReference type="InterPro" id="IPR036412">
    <property type="entry name" value="HAD-like_sf"/>
</dbReference>
<reference evidence="9 10" key="1">
    <citation type="submission" date="2007-10" db="EMBL/GenBank/DDBJ databases">
        <title>Complete sequence of Desulfococcus oleovorans Hxd3.</title>
        <authorList>
            <consortium name="US DOE Joint Genome Institute"/>
            <person name="Copeland A."/>
            <person name="Lucas S."/>
            <person name="Lapidus A."/>
            <person name="Barry K."/>
            <person name="Glavina del Rio T."/>
            <person name="Dalin E."/>
            <person name="Tice H."/>
            <person name="Pitluck S."/>
            <person name="Kiss H."/>
            <person name="Brettin T."/>
            <person name="Bruce D."/>
            <person name="Detter J.C."/>
            <person name="Han C."/>
            <person name="Schmutz J."/>
            <person name="Larimer F."/>
            <person name="Land M."/>
            <person name="Hauser L."/>
            <person name="Kyrpides N."/>
            <person name="Kim E."/>
            <person name="Wawrik B."/>
            <person name="Richardson P."/>
        </authorList>
    </citation>
    <scope>NUCLEOTIDE SEQUENCE [LARGE SCALE GENOMIC DNA]</scope>
    <source>
        <strain evidence="10">DSM 6200 / JCM 39069 / Hxd3</strain>
    </source>
</reference>
<accession>A8ZUP7</accession>
<dbReference type="CAZy" id="GT4">
    <property type="family name" value="Glycosyltransferase Family 4"/>
</dbReference>
<evidence type="ECO:0000313" key="9">
    <source>
        <dbReference type="EMBL" id="ABW66460.1"/>
    </source>
</evidence>
<dbReference type="InterPro" id="IPR012822">
    <property type="entry name" value="SucroseP_synth_GlycoTrfase_dom"/>
</dbReference>
<sequence length="735" mass="83831">MTKRGLYIQMFSIHGLVRDRNMEMGRDADTGGQVLYVVELARHLSRHKDVERVDLLTRRVTDKAVSSDYAEPVVQVNDKFRIVRIPCGGGRYLRKELLWPHLDEYVDKTIQFIRSQDRVPDIVHGHYADAGYVASQLAQLFDIGFVFTGHSLGRQKKERLLKDGMREADIIKKYRIDHRIRVEEDVLKSCDLVVTSTHQEVEKQYGAYTDHHLPERFCVIPPGIDVDRFYPYYHDIAGDNERTEAALFARASVIEEMNRFFMQPDKPLVLALSRPDKRKNISGLIQAFGSDRELSSMANLAVFAGIRKDITRMGDNEQDVLTMMLLSMDKYDLYGKMAIPKQHDFEHEVPELYRIAAERKGVFVNVALTEPFGLTLIEAAATGLPLVATKDGGPRDIMANCDCGLLVDPLNPEEISGAIKTLLTRPDTWKRCSRNGVMNVRKHYTWESHVDRYVKSLRQTLAETGKQGMDVARPSNAIGRRLLRLDRFLITDIDNTLAGEDNSRLDELVRILKENRNRVGFGVATGRTVSSAVAFLKELGVAPPDIVIASVGAELYYGRELQFSNGWATHIAKGWNRERIVDLLADLPFLEYQREETQREFKISYNMAPAKDRIPLIHEILSREKCRYTLIYSHEKYLDILPFRASKGKAIRYLAYKWQVPLSHFLVCGDSGNDEEMLRGDIHGVVVGNYSPELKPLRGRRNVYFAKAPCAAGIIEGLEHYRFLEREGGGKRKKT</sequence>
<dbReference type="OrthoDB" id="7847955at2"/>